<feature type="binding site" evidence="1">
    <location>
        <position position="138"/>
    </location>
    <ligand>
        <name>Mn(2+)</name>
        <dbReference type="ChEBI" id="CHEBI:29035"/>
        <label>2</label>
    </ligand>
</feature>
<dbReference type="GO" id="GO:0016787">
    <property type="term" value="F:hydrolase activity"/>
    <property type="evidence" value="ECO:0007669"/>
    <property type="project" value="UniProtKB-KW"/>
</dbReference>
<dbReference type="InterPro" id="IPR011650">
    <property type="entry name" value="Peptidase_M20_dimer"/>
</dbReference>
<dbReference type="PIRSF" id="PIRSF005962">
    <property type="entry name" value="Pept_M20D_amidohydro"/>
    <property type="match status" value="1"/>
</dbReference>
<feature type="binding site" evidence="1">
    <location>
        <position position="104"/>
    </location>
    <ligand>
        <name>Mn(2+)</name>
        <dbReference type="ChEBI" id="CHEBI:29035"/>
        <label>2</label>
    </ligand>
</feature>
<dbReference type="Pfam" id="PF07687">
    <property type="entry name" value="M20_dimer"/>
    <property type="match status" value="1"/>
</dbReference>
<dbReference type="PANTHER" id="PTHR11014:SF63">
    <property type="entry name" value="METALLOPEPTIDASE, PUTATIVE (AFU_ORTHOLOGUE AFUA_6G09600)-RELATED"/>
    <property type="match status" value="1"/>
</dbReference>
<keyword evidence="3" id="KW-0378">Hydrolase</keyword>
<dbReference type="SUPFAM" id="SSF55031">
    <property type="entry name" value="Bacterial exopeptidase dimerisation domain"/>
    <property type="match status" value="1"/>
</dbReference>
<feature type="domain" description="Peptidase M20 dimerisation" evidence="2">
    <location>
        <begin position="184"/>
        <end position="279"/>
    </location>
</feature>
<dbReference type="PANTHER" id="PTHR11014">
    <property type="entry name" value="PEPTIDASE M20 FAMILY MEMBER"/>
    <property type="match status" value="1"/>
</dbReference>
<evidence type="ECO:0000313" key="3">
    <source>
        <dbReference type="EMBL" id="AKA68667.1"/>
    </source>
</evidence>
<dbReference type="Gene3D" id="3.40.630.10">
    <property type="entry name" value="Zn peptidases"/>
    <property type="match status" value="1"/>
</dbReference>
<dbReference type="Gene3D" id="3.30.70.360">
    <property type="match status" value="1"/>
</dbReference>
<dbReference type="InterPro" id="IPR036264">
    <property type="entry name" value="Bact_exopeptidase_dim_dom"/>
</dbReference>
<dbReference type="EMBL" id="CP009933">
    <property type="protein sequence ID" value="AKA68667.1"/>
    <property type="molecule type" value="Genomic_DNA"/>
</dbReference>
<evidence type="ECO:0000259" key="2">
    <source>
        <dbReference type="Pfam" id="PF07687"/>
    </source>
</evidence>
<dbReference type="Pfam" id="PF01546">
    <property type="entry name" value="Peptidase_M20"/>
    <property type="match status" value="1"/>
</dbReference>
<dbReference type="HOGENOM" id="CLU_023257_0_1_9"/>
<dbReference type="NCBIfam" id="TIGR01891">
    <property type="entry name" value="amidohydrolases"/>
    <property type="match status" value="1"/>
</dbReference>
<reference evidence="3 4" key="1">
    <citation type="journal article" date="2015" name="J. Biotechnol.">
        <title>Complete genome sequence of a malodorant-producing acetogen, Clostridium scatologenes ATCC 25775(T).</title>
        <authorList>
            <person name="Zhu Z."/>
            <person name="Guo T."/>
            <person name="Zheng H."/>
            <person name="Song T."/>
            <person name="Ouyang P."/>
            <person name="Xie J."/>
        </authorList>
    </citation>
    <scope>NUCLEOTIDE SEQUENCE [LARGE SCALE GENOMIC DNA]</scope>
    <source>
        <strain evidence="3 4">ATCC 25775</strain>
    </source>
</reference>
<organism evidence="3 4">
    <name type="scientific">Clostridium scatologenes</name>
    <dbReference type="NCBI Taxonomy" id="1548"/>
    <lineage>
        <taxon>Bacteria</taxon>
        <taxon>Bacillati</taxon>
        <taxon>Bacillota</taxon>
        <taxon>Clostridia</taxon>
        <taxon>Eubacteriales</taxon>
        <taxon>Clostridiaceae</taxon>
        <taxon>Clostridium</taxon>
    </lineage>
</organism>
<keyword evidence="1" id="KW-0479">Metal-binding</keyword>
<name>A0A0E3JMZ0_CLOSL</name>
<dbReference type="SUPFAM" id="SSF53187">
    <property type="entry name" value="Zn-dependent exopeptidases"/>
    <property type="match status" value="1"/>
</dbReference>
<gene>
    <name evidence="3" type="ORF">CSCA_1542</name>
</gene>
<evidence type="ECO:0000313" key="4">
    <source>
        <dbReference type="Proteomes" id="UP000033115"/>
    </source>
</evidence>
<keyword evidence="4" id="KW-1185">Reference proteome</keyword>
<dbReference type="InterPro" id="IPR017439">
    <property type="entry name" value="Amidohydrolase"/>
</dbReference>
<dbReference type="Proteomes" id="UP000033115">
    <property type="component" value="Chromosome"/>
</dbReference>
<protein>
    <submittedName>
        <fullName evidence="3">Amidohydrolase</fullName>
    </submittedName>
</protein>
<evidence type="ECO:0000256" key="1">
    <source>
        <dbReference type="PIRSR" id="PIRSR005962-1"/>
    </source>
</evidence>
<comment type="cofactor">
    <cofactor evidence="1">
        <name>Mn(2+)</name>
        <dbReference type="ChEBI" id="CHEBI:29035"/>
    </cofactor>
    <text evidence="1">The Mn(2+) ion enhances activity.</text>
</comment>
<accession>A0A0E3JMZ0</accession>
<keyword evidence="1" id="KW-0464">Manganese</keyword>
<feature type="binding site" evidence="1">
    <location>
        <position position="102"/>
    </location>
    <ligand>
        <name>Mn(2+)</name>
        <dbReference type="ChEBI" id="CHEBI:29035"/>
        <label>2</label>
    </ligand>
</feature>
<dbReference type="AlphaFoldDB" id="A0A0E3JMZ0"/>
<dbReference type="InterPro" id="IPR002933">
    <property type="entry name" value="Peptidase_M20"/>
</dbReference>
<feature type="binding site" evidence="1">
    <location>
        <position position="361"/>
    </location>
    <ligand>
        <name>Mn(2+)</name>
        <dbReference type="ChEBI" id="CHEBI:29035"/>
        <label>2</label>
    </ligand>
</feature>
<dbReference type="CDD" id="cd03886">
    <property type="entry name" value="M20_Acy1"/>
    <property type="match status" value="1"/>
</dbReference>
<dbReference type="GO" id="GO:0046872">
    <property type="term" value="F:metal ion binding"/>
    <property type="evidence" value="ECO:0007669"/>
    <property type="project" value="UniProtKB-KW"/>
</dbReference>
<sequence>MDNDYMNLIEKITPEIIKIRRQLHMYPELSLQEFGTCKLICSFLHKIGMSYKIVANTGVVAEIINDGNYPTFAIRAEMDALPIQEETSCEYASKNENIMHACGHDAIVAIALGLSYVFYETKEKLKCNIKFIFEPGEEIGKGAKAMIKGGVLLKPKVDRILIFHLANSLPLGMEIRNNVSTCEISSLNIKITGKSSHWCEVNKGIDAIKAAGKVICAVSEINDTYNSKMPFVVGIGTIRGGVKTNVIAENVEMKGTLRTFDERDRVNVCKKLSKMQQKLQKESGSLIEVKTMPKIPSIYNDDELVTIGRRVGKSIFGKQNVTTSIKPYLAGDNAGFYFKKVKGARIVFFAEIKDEKNYPLHNSKFNFDEKIIPLAIQTIYKIIITKFQ</sequence>
<proteinExistence type="predicted"/>
<dbReference type="STRING" id="1548.CSCA_1542"/>
<dbReference type="KEGG" id="csq:CSCA_1542"/>
<feature type="binding site" evidence="1">
    <location>
        <position position="164"/>
    </location>
    <ligand>
        <name>Mn(2+)</name>
        <dbReference type="ChEBI" id="CHEBI:29035"/>
        <label>2</label>
    </ligand>
</feature>